<dbReference type="EMBL" id="JAKWBI020000507">
    <property type="protein sequence ID" value="KAJ2894301.1"/>
    <property type="molecule type" value="Genomic_DNA"/>
</dbReference>
<feature type="region of interest" description="Disordered" evidence="1">
    <location>
        <begin position="32"/>
        <end position="264"/>
    </location>
</feature>
<feature type="compositionally biased region" description="Basic and acidic residues" evidence="1">
    <location>
        <begin position="236"/>
        <end position="245"/>
    </location>
</feature>
<protein>
    <submittedName>
        <fullName evidence="2">Uncharacterized protein</fullName>
    </submittedName>
</protein>
<evidence type="ECO:0000256" key="1">
    <source>
        <dbReference type="SAM" id="MobiDB-lite"/>
    </source>
</evidence>
<dbReference type="Proteomes" id="UP001201980">
    <property type="component" value="Unassembled WGS sequence"/>
</dbReference>
<name>A0AAD5RI75_9PEZI</name>
<accession>A0AAD5RI75</accession>
<evidence type="ECO:0000313" key="3">
    <source>
        <dbReference type="Proteomes" id="UP001201980"/>
    </source>
</evidence>
<organism evidence="2 3">
    <name type="scientific">Zalerion maritima</name>
    <dbReference type="NCBI Taxonomy" id="339359"/>
    <lineage>
        <taxon>Eukaryota</taxon>
        <taxon>Fungi</taxon>
        <taxon>Dikarya</taxon>
        <taxon>Ascomycota</taxon>
        <taxon>Pezizomycotina</taxon>
        <taxon>Sordariomycetes</taxon>
        <taxon>Lulworthiomycetidae</taxon>
        <taxon>Lulworthiales</taxon>
        <taxon>Lulworthiaceae</taxon>
        <taxon>Zalerion</taxon>
    </lineage>
</organism>
<evidence type="ECO:0000313" key="2">
    <source>
        <dbReference type="EMBL" id="KAJ2894301.1"/>
    </source>
</evidence>
<feature type="compositionally biased region" description="Basic and acidic residues" evidence="1">
    <location>
        <begin position="79"/>
        <end position="88"/>
    </location>
</feature>
<feature type="compositionally biased region" description="Acidic residues" evidence="1">
    <location>
        <begin position="156"/>
        <end position="169"/>
    </location>
</feature>
<sequence length="264" mass="28089">MQPPLVAFALALNPNDAPVHLQLLGCNIRYSQQPNRTNKGTQEKDFPKLTGVAHQRGSEVHQQRGHSSGSPVDDGDIIQPRKHEDQDHAQSPPIMGEPQKYEDSDCPQPGCFENPFSLASVSGATYTDGPQIGASLAGAPSPTQLSGPASEHLEDATPEEAELSDDEIEISGPVGSEANSPSSETRVKSEGNDDSTGEEAPTQDSKGNLAQSVSTSGTHAGKDVPAQEDVGEEDNKDTKDRHEESGAENEAGNEEDQSRWAKMD</sequence>
<keyword evidence="3" id="KW-1185">Reference proteome</keyword>
<feature type="compositionally biased region" description="Polar residues" evidence="1">
    <location>
        <begin position="202"/>
        <end position="218"/>
    </location>
</feature>
<dbReference type="AlphaFoldDB" id="A0AAD5RI75"/>
<reference evidence="2" key="1">
    <citation type="submission" date="2022-07" db="EMBL/GenBank/DDBJ databases">
        <title>Draft genome sequence of Zalerion maritima ATCC 34329, a (micro)plastics degrading marine fungus.</title>
        <authorList>
            <person name="Paco A."/>
            <person name="Goncalves M.F.M."/>
            <person name="Rocha-Santos T.A.P."/>
            <person name="Alves A."/>
        </authorList>
    </citation>
    <scope>NUCLEOTIDE SEQUENCE</scope>
    <source>
        <strain evidence="2">ATCC 34329</strain>
    </source>
</reference>
<comment type="caution">
    <text evidence="2">The sequence shown here is derived from an EMBL/GenBank/DDBJ whole genome shotgun (WGS) entry which is preliminary data.</text>
</comment>
<gene>
    <name evidence="2" type="ORF">MKZ38_007740</name>
</gene>
<proteinExistence type="predicted"/>